<evidence type="ECO:0000256" key="19">
    <source>
        <dbReference type="ARBA" id="ARBA00023277"/>
    </source>
</evidence>
<dbReference type="Pfam" id="PF00117">
    <property type="entry name" value="GATase"/>
    <property type="match status" value="1"/>
</dbReference>
<dbReference type="PROSITE" id="PS51273">
    <property type="entry name" value="GATASE_TYPE_1"/>
    <property type="match status" value="1"/>
</dbReference>
<keyword evidence="21" id="KW-0624">Polysaccharide degradation</keyword>
<dbReference type="GO" id="GO:0008422">
    <property type="term" value="F:beta-glucosidase activity"/>
    <property type="evidence" value="ECO:0007669"/>
    <property type="project" value="UniProtKB-EC"/>
</dbReference>
<dbReference type="FunFam" id="3.40.50.880:FF:000016">
    <property type="entry name" value="Carbamoyl-phosphate synthase arginine-specific small chain"/>
    <property type="match status" value="1"/>
</dbReference>
<evidence type="ECO:0000256" key="28">
    <source>
        <dbReference type="SAM" id="SignalP"/>
    </source>
</evidence>
<comment type="subcellular location">
    <subcellularLocation>
        <location evidence="2">Secreted</location>
    </subcellularLocation>
</comment>
<comment type="pathway">
    <text evidence="3">Glycan metabolism; cellulose degradation.</text>
</comment>
<keyword evidence="9" id="KW-0964">Secreted</keyword>
<feature type="chain" id="PRO_5008060109" description="Carbamoyl phosphate synthase arginine-specific small chain" evidence="28">
    <location>
        <begin position="20"/>
        <end position="1240"/>
    </location>
</feature>
<dbReference type="SUPFAM" id="SSF51445">
    <property type="entry name" value="(Trans)glycosidases"/>
    <property type="match status" value="1"/>
</dbReference>
<dbReference type="KEGG" id="aalt:CC77DRAFT_1027247"/>
<accession>A0A177E3Z5</accession>
<comment type="pathway">
    <text evidence="4">Amino-acid biosynthesis; L-arginine biosynthesis; carbamoyl phosphate from bicarbonate: step 1/1.</text>
</comment>
<dbReference type="STRING" id="5599.A0A177E3Z5"/>
<dbReference type="PANTHER" id="PTHR42715:SF28">
    <property type="entry name" value="BETA-GLUCOSIDASE L-RELATED"/>
    <property type="match status" value="1"/>
</dbReference>
<gene>
    <name evidence="31" type="ORF">CC77DRAFT_1027247</name>
</gene>
<dbReference type="InterPro" id="IPR001764">
    <property type="entry name" value="Glyco_hydro_3_N"/>
</dbReference>
<dbReference type="Gene3D" id="3.50.30.20">
    <property type="entry name" value="Carbamoyl-phosphate synthase small subunit, N-terminal domain"/>
    <property type="match status" value="1"/>
</dbReference>
<evidence type="ECO:0000256" key="11">
    <source>
        <dbReference type="ARBA" id="ARBA00022598"/>
    </source>
</evidence>
<dbReference type="EMBL" id="KV441469">
    <property type="protein sequence ID" value="OAG26150.1"/>
    <property type="molecule type" value="Genomic_DNA"/>
</dbReference>
<dbReference type="Gene3D" id="3.40.50.1700">
    <property type="entry name" value="Glycoside hydrolase family 3 C-terminal domain"/>
    <property type="match status" value="1"/>
</dbReference>
<dbReference type="InterPro" id="IPR036480">
    <property type="entry name" value="CarbP_synth_ssu_N_sf"/>
</dbReference>
<evidence type="ECO:0000256" key="17">
    <source>
        <dbReference type="ARBA" id="ARBA00023001"/>
    </source>
</evidence>
<evidence type="ECO:0000256" key="20">
    <source>
        <dbReference type="ARBA" id="ARBA00023295"/>
    </source>
</evidence>
<keyword evidence="20" id="KW-0326">Glycosidase</keyword>
<reference evidence="31 32" key="1">
    <citation type="submission" date="2016-05" db="EMBL/GenBank/DDBJ databases">
        <title>Comparative analysis of secretome profiles of manganese(II)-oxidizing ascomycete fungi.</title>
        <authorList>
            <consortium name="DOE Joint Genome Institute"/>
            <person name="Zeiner C.A."/>
            <person name="Purvine S.O."/>
            <person name="Zink E.M."/>
            <person name="Wu S."/>
            <person name="Pasa-Tolic L."/>
            <person name="Chaput D.L."/>
            <person name="Haridas S."/>
            <person name="Grigoriev I.V."/>
            <person name="Santelli C.M."/>
            <person name="Hansel C.M."/>
        </authorList>
    </citation>
    <scope>NUCLEOTIDE SEQUENCE [LARGE SCALE GENOMIC DNA]</scope>
    <source>
        <strain evidence="31 32">SRC1lrK2f</strain>
    </source>
</reference>
<evidence type="ECO:0000259" key="30">
    <source>
        <dbReference type="SMART" id="SM01217"/>
    </source>
</evidence>
<comment type="similarity">
    <text evidence="6">Belongs to the CarA family.</text>
</comment>
<dbReference type="PRINTS" id="PR00133">
    <property type="entry name" value="GLHYDRLASE3"/>
</dbReference>
<evidence type="ECO:0000256" key="7">
    <source>
        <dbReference type="ARBA" id="ARBA00012738"/>
    </source>
</evidence>
<dbReference type="FunFam" id="3.50.30.20:FF:000003">
    <property type="entry name" value="Carbamoyl-phosphate synthase arginine-specific small chain"/>
    <property type="match status" value="1"/>
</dbReference>
<dbReference type="Pfam" id="PF00988">
    <property type="entry name" value="CPSase_sm_chain"/>
    <property type="match status" value="1"/>
</dbReference>
<comment type="catalytic activity">
    <reaction evidence="1">
        <text>Hydrolysis of terminal, non-reducing beta-D-glucosyl residues with release of beta-D-glucose.</text>
        <dbReference type="EC" id="3.2.1.21"/>
    </reaction>
</comment>
<evidence type="ECO:0000256" key="13">
    <source>
        <dbReference type="ARBA" id="ARBA00022729"/>
    </source>
</evidence>
<dbReference type="Pfam" id="PF01915">
    <property type="entry name" value="Glyco_hydro_3_C"/>
    <property type="match status" value="1"/>
</dbReference>
<dbReference type="SMART" id="SM01217">
    <property type="entry name" value="Fn3_like"/>
    <property type="match status" value="1"/>
</dbReference>
<dbReference type="Proteomes" id="UP000077248">
    <property type="component" value="Unassembled WGS sequence"/>
</dbReference>
<keyword evidence="11" id="KW-0436">Ligase</keyword>
<evidence type="ECO:0000256" key="10">
    <source>
        <dbReference type="ARBA" id="ARBA00022571"/>
    </source>
</evidence>
<dbReference type="GO" id="GO:0006541">
    <property type="term" value="P:glutamine metabolic process"/>
    <property type="evidence" value="ECO:0007669"/>
    <property type="project" value="InterPro"/>
</dbReference>
<evidence type="ECO:0000256" key="21">
    <source>
        <dbReference type="ARBA" id="ARBA00023326"/>
    </source>
</evidence>
<dbReference type="Gene3D" id="3.20.20.300">
    <property type="entry name" value="Glycoside hydrolase, family 3, N-terminal domain"/>
    <property type="match status" value="1"/>
</dbReference>
<dbReference type="InterPro" id="IPR002474">
    <property type="entry name" value="CarbamoylP_synth_ssu_N"/>
</dbReference>
<dbReference type="GO" id="GO:0004088">
    <property type="term" value="F:carbamoyl-phosphate synthase (glutamine-hydrolyzing) activity"/>
    <property type="evidence" value="ECO:0007669"/>
    <property type="project" value="UniProtKB-EC"/>
</dbReference>
<evidence type="ECO:0000256" key="22">
    <source>
        <dbReference type="ARBA" id="ARBA00044031"/>
    </source>
</evidence>
<dbReference type="InterPro" id="IPR050288">
    <property type="entry name" value="Cellulose_deg_GH3"/>
</dbReference>
<evidence type="ECO:0000256" key="3">
    <source>
        <dbReference type="ARBA" id="ARBA00004987"/>
    </source>
</evidence>
<dbReference type="NCBIfam" id="NF009475">
    <property type="entry name" value="PRK12838.1"/>
    <property type="match status" value="1"/>
</dbReference>
<protein>
    <recommendedName>
        <fullName evidence="23">Carbamoyl phosphate synthase arginine-specific small chain</fullName>
        <ecNumber evidence="8">3.2.1.21</ecNumber>
        <ecNumber evidence="7">6.3.5.5</ecNumber>
    </recommendedName>
    <alternativeName>
        <fullName evidence="25">Arginine-specific carbamoyl phosphate synthetase, glutamine chain</fullName>
    </alternativeName>
    <alternativeName>
        <fullName evidence="24">Glutamine-dependent carbamoyl phosphate synthetase</fullName>
    </alternativeName>
</protein>
<evidence type="ECO:0000256" key="5">
    <source>
        <dbReference type="ARBA" id="ARBA00005336"/>
    </source>
</evidence>
<dbReference type="Gene3D" id="3.40.50.880">
    <property type="match status" value="1"/>
</dbReference>
<feature type="domain" description="Carbamoyl-phosphate synthase small subunit N-terminal" evidence="29">
    <location>
        <begin position="806"/>
        <end position="945"/>
    </location>
</feature>
<evidence type="ECO:0000256" key="12">
    <source>
        <dbReference type="ARBA" id="ARBA00022605"/>
    </source>
</evidence>
<dbReference type="SUPFAM" id="SSF52317">
    <property type="entry name" value="Class I glutamine amidotransferase-like"/>
    <property type="match status" value="1"/>
</dbReference>
<dbReference type="InterPro" id="IPR026891">
    <property type="entry name" value="Fn3-like"/>
</dbReference>
<evidence type="ECO:0000256" key="27">
    <source>
        <dbReference type="ARBA" id="ARBA00049285"/>
    </source>
</evidence>
<comment type="catalytic activity">
    <reaction evidence="27">
        <text>L-glutamine + H2O = L-glutamate + NH4(+)</text>
        <dbReference type="Rhea" id="RHEA:15889"/>
        <dbReference type="ChEBI" id="CHEBI:15377"/>
        <dbReference type="ChEBI" id="CHEBI:28938"/>
        <dbReference type="ChEBI" id="CHEBI:29985"/>
        <dbReference type="ChEBI" id="CHEBI:58359"/>
    </reaction>
</comment>
<dbReference type="InterPro" id="IPR002772">
    <property type="entry name" value="Glyco_hydro_3_C"/>
</dbReference>
<comment type="catalytic activity">
    <reaction evidence="26">
        <text>hydrogencarbonate + L-glutamine + 2 ATP + H2O = carbamoyl phosphate + L-glutamate + 2 ADP + phosphate + 2 H(+)</text>
        <dbReference type="Rhea" id="RHEA:18633"/>
        <dbReference type="ChEBI" id="CHEBI:15377"/>
        <dbReference type="ChEBI" id="CHEBI:15378"/>
        <dbReference type="ChEBI" id="CHEBI:17544"/>
        <dbReference type="ChEBI" id="CHEBI:29985"/>
        <dbReference type="ChEBI" id="CHEBI:30616"/>
        <dbReference type="ChEBI" id="CHEBI:43474"/>
        <dbReference type="ChEBI" id="CHEBI:58228"/>
        <dbReference type="ChEBI" id="CHEBI:58359"/>
        <dbReference type="ChEBI" id="CHEBI:456216"/>
        <dbReference type="EC" id="6.3.5.5"/>
    </reaction>
</comment>
<keyword evidence="17" id="KW-0136">Cellulose degradation</keyword>
<dbReference type="Gene3D" id="2.60.40.10">
    <property type="entry name" value="Immunoglobulins"/>
    <property type="match status" value="1"/>
</dbReference>
<dbReference type="AlphaFoldDB" id="A0A177E3Z5"/>
<dbReference type="PANTHER" id="PTHR42715">
    <property type="entry name" value="BETA-GLUCOSIDASE"/>
    <property type="match status" value="1"/>
</dbReference>
<dbReference type="FunFam" id="3.20.20.300:FF:000002">
    <property type="entry name" value="Probable beta-glucosidase"/>
    <property type="match status" value="1"/>
</dbReference>
<dbReference type="Pfam" id="PF00933">
    <property type="entry name" value="Glyco_hydro_3"/>
    <property type="match status" value="1"/>
</dbReference>
<dbReference type="FunFam" id="3.40.50.1700:FF:000003">
    <property type="entry name" value="Probable beta-glucosidase"/>
    <property type="match status" value="1"/>
</dbReference>
<dbReference type="InterPro" id="IPR017926">
    <property type="entry name" value="GATASE"/>
</dbReference>
<dbReference type="GO" id="GO:0005737">
    <property type="term" value="C:cytoplasm"/>
    <property type="evidence" value="ECO:0007669"/>
    <property type="project" value="UniProtKB-ARBA"/>
</dbReference>
<dbReference type="EC" id="6.3.5.5" evidence="7"/>
<evidence type="ECO:0000256" key="24">
    <source>
        <dbReference type="ARBA" id="ARBA00044334"/>
    </source>
</evidence>
<dbReference type="Pfam" id="PF14310">
    <property type="entry name" value="Fn3-like"/>
    <property type="match status" value="1"/>
</dbReference>
<evidence type="ECO:0000256" key="9">
    <source>
        <dbReference type="ARBA" id="ARBA00022525"/>
    </source>
</evidence>
<dbReference type="NCBIfam" id="TIGR01368">
    <property type="entry name" value="CPSaseIIsmall"/>
    <property type="match status" value="1"/>
</dbReference>
<keyword evidence="15" id="KW-0378">Hydrolase</keyword>
<evidence type="ECO:0000313" key="32">
    <source>
        <dbReference type="Proteomes" id="UP000077248"/>
    </source>
</evidence>
<evidence type="ECO:0000313" key="31">
    <source>
        <dbReference type="EMBL" id="OAG26150.1"/>
    </source>
</evidence>
<dbReference type="FunFam" id="2.60.40.10:FF:000757">
    <property type="entry name" value="Beta-glucosidase G"/>
    <property type="match status" value="1"/>
</dbReference>
<dbReference type="SUPFAM" id="SSF52021">
    <property type="entry name" value="Carbamoyl phosphate synthetase, small subunit N-terminal domain"/>
    <property type="match status" value="1"/>
</dbReference>
<dbReference type="InterPro" id="IPR036962">
    <property type="entry name" value="Glyco_hydro_3_N_sf"/>
</dbReference>
<sequence length="1240" mass="133464">MRSCLFPLLATAVLSQASAIPSDQFVSKRAVGNWDDAYTKATAALAKLSQSEKIGIVTGVGWQKGPCVGNTKAAGSIGYPSLCLQDGPLGVRYVQGVTAFSAAIHAASTWDVDLIRERGAFLGAEAKQLGVHVQLGPSAGPLGKHANGGRNWEGFGSDPYLQGIMMAETIEGMQEAGVQATAKHWLVNEQELNRETMSSDVPDRVLRELYVWPFMDAVHSNVAAFMCSYNKINGTWACESDGVMNKLLKDELGHRGYIMSDWNAQHTTTGSANGGMDMTMPGTDFSNGNIFWGPQLQTAINNKQVQQSRLDDMVKRVLAAWYLVGQDKGYPSTSFSSWTIGKHEVGGSHKTNVRATARDGIVLLKNTNAALPFKKPKSIAVIGSDSIVAPKGANACVDRGCNDGTLAMGWGSGSVEFPYLVAPLDAIKTQAQKDGTSITSSPNDNAQQGASAAQNADIAVVCINSDAGEGYITVEGNAGDRKNLDPWHNGNELVKAVAAVNKKTIVVVHSVGPVIMEQWIENPNVVAVVWAGLPGQESGNGLVDILYGAASPSGKLPYTIAKKESDYGTTIASGDDKNWDLFIDYRRFDQQKIEPRFEFGYGLSYTNFTYSDLSVSGKPSAGPATGAKGPGGPVDLFETVATVTAKISNSGGVAGAEVPQLYLGYPSSTNSPPKQLRGFAKLKIEAGASATATFKLRRRDMSFWDESSRKWSVATGEYQIFVGSSSRDVRLTGKITLLSNESLHHLTSPLIMLSQMIKPSTMRSAGFLGRMTKNRVQARSLATVEGNTQRAIPTPSMRRATAVSNEPATFTIKNGPIFEGKSFGAKTNISGEAVFTTSLVGYPESMTDPSYRGQILVFTQPLIGNYGVPSNARDEHGLLRYFESPHIQASGIVVQDYALKHSHWTAVESLAAWCAREGVPAISGVDTREVVTYLREQGSSLARISIGEEYDADEDEAYIDPEAINLVRRVSTKAPFHVSSSLGDMHVALIDCGVKENILRSLVSRGASVTCFPFDYPIHKVAHHFDGVFISNGPGDPTHCTTTVHNLRKLFETSQVPVMGICMGHQLIALAAGAKTIKLKYGNRAHNIPALDLTTGKCHITSQNHGYAVDPTTLSSEWREYFTNLNDQSNEGLIHNSRPIFSAQFHPEAKGGPLDSAYLFDKYMENVQQYKSHQNSFSEKSNKPSPLLVDLLSKERVGCHPDAPDFEGHAAGMANEEITVGGPVAPSYQPITQKPVASAA</sequence>
<organism evidence="31 32">
    <name type="scientific">Alternaria alternata</name>
    <name type="common">Alternaria rot fungus</name>
    <name type="synonym">Torula alternata</name>
    <dbReference type="NCBI Taxonomy" id="5599"/>
    <lineage>
        <taxon>Eukaryota</taxon>
        <taxon>Fungi</taxon>
        <taxon>Dikarya</taxon>
        <taxon>Ascomycota</taxon>
        <taxon>Pezizomycotina</taxon>
        <taxon>Dothideomycetes</taxon>
        <taxon>Pleosporomycetidae</taxon>
        <taxon>Pleosporales</taxon>
        <taxon>Pleosporineae</taxon>
        <taxon>Pleosporaceae</taxon>
        <taxon>Alternaria</taxon>
        <taxon>Alternaria sect. Alternaria</taxon>
        <taxon>Alternaria alternata complex</taxon>
    </lineage>
</organism>
<keyword evidence="18" id="KW-0325">Glycoprotein</keyword>
<evidence type="ECO:0000256" key="23">
    <source>
        <dbReference type="ARBA" id="ARBA00044168"/>
    </source>
</evidence>
<dbReference type="VEuPathDB" id="FungiDB:CC77DRAFT_1027247"/>
<dbReference type="GO" id="GO:0030245">
    <property type="term" value="P:cellulose catabolic process"/>
    <property type="evidence" value="ECO:0007669"/>
    <property type="project" value="UniProtKB-KW"/>
</dbReference>
<keyword evidence="14" id="KW-0547">Nucleotide-binding</keyword>
<dbReference type="InterPro" id="IPR036881">
    <property type="entry name" value="Glyco_hydro_3_C_sf"/>
</dbReference>
<evidence type="ECO:0000256" key="16">
    <source>
        <dbReference type="ARBA" id="ARBA00022840"/>
    </source>
</evidence>
<keyword evidence="32" id="KW-1185">Reference proteome</keyword>
<evidence type="ECO:0000256" key="8">
    <source>
        <dbReference type="ARBA" id="ARBA00012744"/>
    </source>
</evidence>
<dbReference type="SMART" id="SM01097">
    <property type="entry name" value="CPSase_sm_chain"/>
    <property type="match status" value="1"/>
</dbReference>
<dbReference type="CDD" id="cd01744">
    <property type="entry name" value="GATase1_CPSase"/>
    <property type="match status" value="1"/>
</dbReference>
<dbReference type="InterPro" id="IPR017853">
    <property type="entry name" value="GH"/>
</dbReference>
<dbReference type="SUPFAM" id="SSF52279">
    <property type="entry name" value="Beta-D-glucan exohydrolase, C-terminal domain"/>
    <property type="match status" value="1"/>
</dbReference>
<comment type="subunit">
    <text evidence="22">Heterodimer composed of 2 chains; the small (or glutamine) chain promotes the hydrolysis of glutamine to ammonia, which is used by the large (or ammonia) chain to synthesize carbamoyl phosphate.</text>
</comment>
<dbReference type="GO" id="GO:0006526">
    <property type="term" value="P:L-arginine biosynthetic process"/>
    <property type="evidence" value="ECO:0007669"/>
    <property type="project" value="UniProtKB-KW"/>
</dbReference>
<keyword evidence="13 28" id="KW-0732">Signal</keyword>
<keyword evidence="19" id="KW-0119">Carbohydrate metabolism</keyword>
<evidence type="ECO:0000256" key="26">
    <source>
        <dbReference type="ARBA" id="ARBA00048816"/>
    </source>
</evidence>
<evidence type="ECO:0000256" key="25">
    <source>
        <dbReference type="ARBA" id="ARBA00044340"/>
    </source>
</evidence>
<feature type="domain" description="Fibronectin type III-like" evidence="30">
    <location>
        <begin position="657"/>
        <end position="726"/>
    </location>
</feature>
<feature type="signal peptide" evidence="28">
    <location>
        <begin position="1"/>
        <end position="19"/>
    </location>
</feature>
<evidence type="ECO:0000256" key="14">
    <source>
        <dbReference type="ARBA" id="ARBA00022741"/>
    </source>
</evidence>
<keyword evidence="12" id="KW-0028">Amino-acid biosynthesis</keyword>
<dbReference type="InterPro" id="IPR035686">
    <property type="entry name" value="CPSase_GATase1"/>
</dbReference>
<keyword evidence="16" id="KW-0067">ATP-binding</keyword>
<evidence type="ECO:0000256" key="15">
    <source>
        <dbReference type="ARBA" id="ARBA00022801"/>
    </source>
</evidence>
<dbReference type="RefSeq" id="XP_018391571.1">
    <property type="nucleotide sequence ID" value="XM_018526360.1"/>
</dbReference>
<dbReference type="PRINTS" id="PR00099">
    <property type="entry name" value="CPSGATASE"/>
</dbReference>
<evidence type="ECO:0000256" key="4">
    <source>
        <dbReference type="ARBA" id="ARBA00005077"/>
    </source>
</evidence>
<dbReference type="OMA" id="WACESDG"/>
<dbReference type="InterPro" id="IPR013783">
    <property type="entry name" value="Ig-like_fold"/>
</dbReference>
<dbReference type="EC" id="3.2.1.21" evidence="8"/>
<evidence type="ECO:0000256" key="6">
    <source>
        <dbReference type="ARBA" id="ARBA00007800"/>
    </source>
</evidence>
<dbReference type="GO" id="GO:0005524">
    <property type="term" value="F:ATP binding"/>
    <property type="evidence" value="ECO:0007669"/>
    <property type="project" value="UniProtKB-KW"/>
</dbReference>
<name>A0A177E3Z5_ALTAL</name>
<dbReference type="InterPro" id="IPR029062">
    <property type="entry name" value="Class_I_gatase-like"/>
</dbReference>
<comment type="similarity">
    <text evidence="5">Belongs to the glycosyl hydrolase 3 family.</text>
</comment>
<dbReference type="HAMAP" id="MF_01209">
    <property type="entry name" value="CPSase_S_chain"/>
    <property type="match status" value="1"/>
</dbReference>
<evidence type="ECO:0000259" key="29">
    <source>
        <dbReference type="SMART" id="SM01097"/>
    </source>
</evidence>
<proteinExistence type="inferred from homology"/>
<dbReference type="InterPro" id="IPR006274">
    <property type="entry name" value="CarbamoylP_synth_ssu"/>
</dbReference>
<dbReference type="GO" id="GO:0005576">
    <property type="term" value="C:extracellular region"/>
    <property type="evidence" value="ECO:0007669"/>
    <property type="project" value="UniProtKB-SubCell"/>
</dbReference>
<evidence type="ECO:0000256" key="1">
    <source>
        <dbReference type="ARBA" id="ARBA00000448"/>
    </source>
</evidence>
<evidence type="ECO:0000256" key="18">
    <source>
        <dbReference type="ARBA" id="ARBA00023180"/>
    </source>
</evidence>
<evidence type="ECO:0000256" key="2">
    <source>
        <dbReference type="ARBA" id="ARBA00004613"/>
    </source>
</evidence>
<keyword evidence="10" id="KW-0055">Arginine biosynthesis</keyword>
<dbReference type="GeneID" id="29111954"/>
<dbReference type="GO" id="GO:0006207">
    <property type="term" value="P:'de novo' pyrimidine nucleobase biosynthetic process"/>
    <property type="evidence" value="ECO:0007669"/>
    <property type="project" value="InterPro"/>
</dbReference>